<dbReference type="NCBIfam" id="NF033788">
    <property type="entry name" value="HTH_metalloreg"/>
    <property type="match status" value="1"/>
</dbReference>
<dbReference type="PANTHER" id="PTHR38600">
    <property type="entry name" value="TRANSCRIPTIONAL REGULATORY PROTEIN"/>
    <property type="match status" value="1"/>
</dbReference>
<evidence type="ECO:0000259" key="1">
    <source>
        <dbReference type="PROSITE" id="PS50987"/>
    </source>
</evidence>
<dbReference type="EMBL" id="JAUJEB010000001">
    <property type="protein sequence ID" value="MDN5212800.1"/>
    <property type="molecule type" value="Genomic_DNA"/>
</dbReference>
<dbReference type="PANTHER" id="PTHR38600:SF2">
    <property type="entry name" value="SLL0088 PROTEIN"/>
    <property type="match status" value="1"/>
</dbReference>
<organism evidence="2 3">
    <name type="scientific">Agaribacillus aureus</name>
    <dbReference type="NCBI Taxonomy" id="3051825"/>
    <lineage>
        <taxon>Bacteria</taxon>
        <taxon>Pseudomonadati</taxon>
        <taxon>Bacteroidota</taxon>
        <taxon>Cytophagia</taxon>
        <taxon>Cytophagales</taxon>
        <taxon>Splendidivirgaceae</taxon>
        <taxon>Agaribacillus</taxon>
    </lineage>
</organism>
<dbReference type="SMART" id="SM00418">
    <property type="entry name" value="HTH_ARSR"/>
    <property type="match status" value="1"/>
</dbReference>
<dbReference type="InterPro" id="IPR036388">
    <property type="entry name" value="WH-like_DNA-bd_sf"/>
</dbReference>
<dbReference type="SUPFAM" id="SSF46785">
    <property type="entry name" value="Winged helix' DNA-binding domain"/>
    <property type="match status" value="1"/>
</dbReference>
<dbReference type="PRINTS" id="PR00778">
    <property type="entry name" value="HTHARSR"/>
</dbReference>
<keyword evidence="3" id="KW-1185">Reference proteome</keyword>
<dbReference type="InterPro" id="IPR001845">
    <property type="entry name" value="HTH_ArsR_DNA-bd_dom"/>
</dbReference>
<comment type="caution">
    <text evidence="2">The sequence shown here is derived from an EMBL/GenBank/DDBJ whole genome shotgun (WGS) entry which is preliminary data.</text>
</comment>
<dbReference type="Pfam" id="PF01022">
    <property type="entry name" value="HTH_5"/>
    <property type="match status" value="1"/>
</dbReference>
<evidence type="ECO:0000313" key="3">
    <source>
        <dbReference type="Proteomes" id="UP001172083"/>
    </source>
</evidence>
<protein>
    <submittedName>
        <fullName evidence="2">Metalloregulator ArsR/SmtB family transcription factor</fullName>
    </submittedName>
</protein>
<dbReference type="InterPro" id="IPR011991">
    <property type="entry name" value="ArsR-like_HTH"/>
</dbReference>
<sequence length="108" mass="12742">MRRDVFQAIADPTRRDILVSLTKESRNVNTLADQFDMTRQAVSLHVKYLQECGVIAIEKQGRERYCSLELNKLSEVSEWLEPFRQLWEGRFKQLDILLKDIKSKSKNK</sequence>
<feature type="domain" description="HTH arsR-type" evidence="1">
    <location>
        <begin position="1"/>
        <end position="88"/>
    </location>
</feature>
<reference evidence="2" key="1">
    <citation type="submission" date="2023-06" db="EMBL/GenBank/DDBJ databases">
        <title>Genomic of Agaribacillus aureum.</title>
        <authorList>
            <person name="Wang G."/>
        </authorList>
    </citation>
    <scope>NUCLEOTIDE SEQUENCE</scope>
    <source>
        <strain evidence="2">BMA12</strain>
    </source>
</reference>
<proteinExistence type="predicted"/>
<accession>A0ABT8L4W9</accession>
<name>A0ABT8L4W9_9BACT</name>
<evidence type="ECO:0000313" key="2">
    <source>
        <dbReference type="EMBL" id="MDN5212800.1"/>
    </source>
</evidence>
<dbReference type="Gene3D" id="1.10.10.10">
    <property type="entry name" value="Winged helix-like DNA-binding domain superfamily/Winged helix DNA-binding domain"/>
    <property type="match status" value="1"/>
</dbReference>
<dbReference type="RefSeq" id="WP_346758117.1">
    <property type="nucleotide sequence ID" value="NZ_JAUJEB010000001.1"/>
</dbReference>
<dbReference type="Proteomes" id="UP001172083">
    <property type="component" value="Unassembled WGS sequence"/>
</dbReference>
<gene>
    <name evidence="2" type="ORF">QQ020_12115</name>
</gene>
<dbReference type="PROSITE" id="PS50987">
    <property type="entry name" value="HTH_ARSR_2"/>
    <property type="match status" value="1"/>
</dbReference>
<dbReference type="CDD" id="cd00090">
    <property type="entry name" value="HTH_ARSR"/>
    <property type="match status" value="1"/>
</dbReference>
<dbReference type="InterPro" id="IPR036390">
    <property type="entry name" value="WH_DNA-bd_sf"/>
</dbReference>